<accession>A0A5A7NT97</accession>
<sequence length="62" mass="6604">MEMLTPLASATSRSVTVRRASVVSMVPLSFRCLMTSLGGARTGAAWPTPQLPIDSVLQLTQN</sequence>
<dbReference type="Proteomes" id="UP000325307">
    <property type="component" value="Unassembled WGS sequence"/>
</dbReference>
<dbReference type="AlphaFoldDB" id="A0A5A7NT97"/>
<proteinExistence type="predicted"/>
<dbReference type="EMBL" id="BKDJ01000014">
    <property type="protein sequence ID" value="GER23959.1"/>
    <property type="molecule type" value="Genomic_DNA"/>
</dbReference>
<name>A0A5A7NT97_9MICC</name>
<evidence type="ECO:0000313" key="2">
    <source>
        <dbReference type="Proteomes" id="UP000325307"/>
    </source>
</evidence>
<keyword evidence="2" id="KW-1185">Reference proteome</keyword>
<comment type="caution">
    <text evidence="1">The sequence shown here is derived from an EMBL/GenBank/DDBJ whole genome shotgun (WGS) entry which is preliminary data.</text>
</comment>
<gene>
    <name evidence="1" type="ORF">NCCP1664_24540</name>
</gene>
<reference evidence="1 2" key="1">
    <citation type="submission" date="2019-09" db="EMBL/GenBank/DDBJ databases">
        <title>Arthrobacter zafarii sp. nov., a moderately thermotolerant and halotolerant actinobacterium isolated from Cholistan desert soil of Pakistan.</title>
        <authorList>
            <person name="Amin A."/>
            <person name="Ahmed I."/>
            <person name="Khalid N."/>
            <person name="Schumann P."/>
            <person name="Busse H.J."/>
            <person name="Khan I.U."/>
            <person name="Li S."/>
            <person name="Li W.J."/>
        </authorList>
    </citation>
    <scope>NUCLEOTIDE SEQUENCE [LARGE SCALE GENOMIC DNA]</scope>
    <source>
        <strain evidence="1 2">NCCP-1664</strain>
    </source>
</reference>
<organism evidence="1 2">
    <name type="scientific">Zafaria cholistanensis</name>
    <dbReference type="NCBI Taxonomy" id="1682741"/>
    <lineage>
        <taxon>Bacteria</taxon>
        <taxon>Bacillati</taxon>
        <taxon>Actinomycetota</taxon>
        <taxon>Actinomycetes</taxon>
        <taxon>Micrococcales</taxon>
        <taxon>Micrococcaceae</taxon>
        <taxon>Zafaria</taxon>
    </lineage>
</organism>
<evidence type="ECO:0000313" key="1">
    <source>
        <dbReference type="EMBL" id="GER23959.1"/>
    </source>
</evidence>
<protein>
    <submittedName>
        <fullName evidence="1">Uncharacterized protein</fullName>
    </submittedName>
</protein>